<dbReference type="Pfam" id="PF02897">
    <property type="entry name" value="Peptidase_S9_N"/>
    <property type="match status" value="1"/>
</dbReference>
<evidence type="ECO:0000259" key="6">
    <source>
        <dbReference type="Pfam" id="PF02897"/>
    </source>
</evidence>
<dbReference type="NCBIfam" id="TIGR01409">
    <property type="entry name" value="TAT_signal_seq"/>
    <property type="match status" value="1"/>
</dbReference>
<dbReference type="Gene3D" id="3.40.50.1820">
    <property type="entry name" value="alpha/beta hydrolase"/>
    <property type="match status" value="1"/>
</dbReference>
<organism evidence="7 8">
    <name type="scientific">Sphingomonas hylomeconis</name>
    <dbReference type="NCBI Taxonomy" id="1395958"/>
    <lineage>
        <taxon>Bacteria</taxon>
        <taxon>Pseudomonadati</taxon>
        <taxon>Pseudomonadota</taxon>
        <taxon>Alphaproteobacteria</taxon>
        <taxon>Sphingomonadales</taxon>
        <taxon>Sphingomonadaceae</taxon>
        <taxon>Sphingomonas</taxon>
    </lineage>
</organism>
<dbReference type="Proteomes" id="UP001595713">
    <property type="component" value="Unassembled WGS sequence"/>
</dbReference>
<evidence type="ECO:0000256" key="1">
    <source>
        <dbReference type="ARBA" id="ARBA00005228"/>
    </source>
</evidence>
<dbReference type="Pfam" id="PF00326">
    <property type="entry name" value="Peptidase_S9"/>
    <property type="match status" value="1"/>
</dbReference>
<dbReference type="RefSeq" id="WP_261292352.1">
    <property type="nucleotide sequence ID" value="NZ_JANQBK010000001.1"/>
</dbReference>
<dbReference type="InterPro" id="IPR006311">
    <property type="entry name" value="TAT_signal"/>
</dbReference>
<evidence type="ECO:0000259" key="5">
    <source>
        <dbReference type="Pfam" id="PF00326"/>
    </source>
</evidence>
<dbReference type="PANTHER" id="PTHR11757:SF19">
    <property type="entry name" value="PROLYL ENDOPEPTIDASE-LIKE"/>
    <property type="match status" value="1"/>
</dbReference>
<dbReference type="InterPro" id="IPR002470">
    <property type="entry name" value="Peptidase_S9A"/>
</dbReference>
<dbReference type="InterPro" id="IPR029058">
    <property type="entry name" value="AB_hydrolase_fold"/>
</dbReference>
<feature type="domain" description="Peptidase S9 prolyl oligopeptidase catalytic" evidence="5">
    <location>
        <begin position="508"/>
        <end position="721"/>
    </location>
</feature>
<keyword evidence="2" id="KW-0645">Protease</keyword>
<accession>A0ABV7T0E5</accession>
<dbReference type="PROSITE" id="PS51318">
    <property type="entry name" value="TAT"/>
    <property type="match status" value="1"/>
</dbReference>
<comment type="caution">
    <text evidence="7">The sequence shown here is derived from an EMBL/GenBank/DDBJ whole genome shotgun (WGS) entry which is preliminary data.</text>
</comment>
<evidence type="ECO:0000313" key="7">
    <source>
        <dbReference type="EMBL" id="MFC3581820.1"/>
    </source>
</evidence>
<evidence type="ECO:0000256" key="2">
    <source>
        <dbReference type="ARBA" id="ARBA00022670"/>
    </source>
</evidence>
<reference evidence="8" key="1">
    <citation type="journal article" date="2019" name="Int. J. Syst. Evol. Microbiol.">
        <title>The Global Catalogue of Microorganisms (GCM) 10K type strain sequencing project: providing services to taxonomists for standard genome sequencing and annotation.</title>
        <authorList>
            <consortium name="The Broad Institute Genomics Platform"/>
            <consortium name="The Broad Institute Genome Sequencing Center for Infectious Disease"/>
            <person name="Wu L."/>
            <person name="Ma J."/>
        </authorList>
    </citation>
    <scope>NUCLEOTIDE SEQUENCE [LARGE SCALE GENOMIC DNA]</scope>
    <source>
        <strain evidence="8">KCTC 42739</strain>
    </source>
</reference>
<dbReference type="Gene3D" id="2.130.10.120">
    <property type="entry name" value="Prolyl oligopeptidase, N-terminal domain"/>
    <property type="match status" value="1"/>
</dbReference>
<dbReference type="EMBL" id="JBHRXP010000007">
    <property type="protein sequence ID" value="MFC3581820.1"/>
    <property type="molecule type" value="Genomic_DNA"/>
</dbReference>
<dbReference type="PRINTS" id="PR00862">
    <property type="entry name" value="PROLIGOPTASE"/>
</dbReference>
<evidence type="ECO:0000256" key="3">
    <source>
        <dbReference type="ARBA" id="ARBA00022801"/>
    </source>
</evidence>
<dbReference type="SUPFAM" id="SSF50993">
    <property type="entry name" value="Peptidase/esterase 'gauge' domain"/>
    <property type="match status" value="1"/>
</dbReference>
<evidence type="ECO:0000313" key="8">
    <source>
        <dbReference type="Proteomes" id="UP001595713"/>
    </source>
</evidence>
<sequence>MSPARSRSAVSRRHFLAGVGAAAVLGGVTLPARAAGPALPTPPVTPRIPLVRTQVGRTRIDPYAWIKFVPAQGQRSLETLPAPVRAHLLAENAYAKAVLARVAADEAALFAALQARAPVGDAEPGLTRDGWTYDTSYPDGSHARYARRRGGTGAEQLLLDEAVRAAGQAYYRTTGQQVSPDGTCYAWAEDVGGNDRHRLCVRDIASGSVRTIVESDAYGYGGLVFSSSSDWLFWIWRDARNRPTRVYRTPVKGGPRVLVYEERDPAIFMQIARTAADGFVAITLSGPDTSEVRLIRAADETAAPVLVWPRAGGRRYAIEEWNGGLVALIEDAVALDGRIARVDPGTFAEQGDLVPHRAGTQILQLASFRGALVRLERRDVLPRMVLTLPGGTERQVAVAGDAYALTVPLGQDHRSTTCRAMIETPARPPRWIDVDLASARSTVIAEQRVAGFDPARFDVRRLFATAADGETVPITLLTRKGAPADGTAPLLLTGYGAYGVSSEALFDVAPTVLVERGWSYAIAHVRGGSEKGRRWFLDGRLHAKHNSFGDFIACARHLMAERHAARDKLVSYGLSAGGLLVGASMNAAPDLWAGVIGSVPFVDMLNTMSDADHPLVPLFRPDWGDPLSSVADYDYMASISPYENVRRAAYPPLLTTAGLKDDRVGYWEPAKLVAEVRARSTATHPAMLLTDMAAGHQASGGRDAGNRKMARFYAFAQGCIEGKFA</sequence>
<keyword evidence="8" id="KW-1185">Reference proteome</keyword>
<dbReference type="SUPFAM" id="SSF53474">
    <property type="entry name" value="alpha/beta-Hydrolases"/>
    <property type="match status" value="1"/>
</dbReference>
<dbReference type="InterPro" id="IPR051543">
    <property type="entry name" value="Serine_Peptidase_S9A"/>
</dbReference>
<dbReference type="InterPro" id="IPR023302">
    <property type="entry name" value="Pept_S9A_N"/>
</dbReference>
<dbReference type="PANTHER" id="PTHR11757">
    <property type="entry name" value="PROTEASE FAMILY S9A OLIGOPEPTIDASE"/>
    <property type="match status" value="1"/>
</dbReference>
<gene>
    <name evidence="7" type="ORF">ACFONA_16750</name>
</gene>
<dbReference type="InterPro" id="IPR001375">
    <property type="entry name" value="Peptidase_S9_cat"/>
</dbReference>
<comment type="similarity">
    <text evidence="1">Belongs to the peptidase S9A family.</text>
</comment>
<name>A0ABV7T0E5_9SPHN</name>
<protein>
    <submittedName>
        <fullName evidence="7">Prolyl oligopeptidase family serine peptidase</fullName>
    </submittedName>
</protein>
<keyword evidence="3" id="KW-0378">Hydrolase</keyword>
<dbReference type="InterPro" id="IPR019546">
    <property type="entry name" value="TAT_signal_bac_arc"/>
</dbReference>
<evidence type="ECO:0000256" key="4">
    <source>
        <dbReference type="ARBA" id="ARBA00022825"/>
    </source>
</evidence>
<proteinExistence type="inferred from homology"/>
<feature type="domain" description="Peptidase S9A N-terminal" evidence="6">
    <location>
        <begin position="43"/>
        <end position="446"/>
    </location>
</feature>
<keyword evidence="4" id="KW-0720">Serine protease</keyword>